<evidence type="ECO:0000256" key="3">
    <source>
        <dbReference type="ARBA" id="ARBA00012513"/>
    </source>
</evidence>
<evidence type="ECO:0000256" key="5">
    <source>
        <dbReference type="ARBA" id="ARBA00022527"/>
    </source>
</evidence>
<dbReference type="EMBL" id="GHBP01000148">
    <property type="protein sequence ID" value="NDJ92158.1"/>
    <property type="molecule type" value="Transcribed_RNA"/>
</dbReference>
<dbReference type="GO" id="GO:0005856">
    <property type="term" value="C:cytoskeleton"/>
    <property type="evidence" value="ECO:0007669"/>
    <property type="project" value="TreeGrafter"/>
</dbReference>
<accession>A0A6G3MDP4</accession>
<dbReference type="InterPro" id="IPR050839">
    <property type="entry name" value="Rho-assoc_Ser/Thr_Kinase"/>
</dbReference>
<dbReference type="PANTHER" id="PTHR22988">
    <property type="entry name" value="MYOTONIC DYSTROPHY S/T KINASE-RELATED"/>
    <property type="match status" value="1"/>
</dbReference>
<dbReference type="InterPro" id="IPR008271">
    <property type="entry name" value="Ser/Thr_kinase_AS"/>
</dbReference>
<keyword evidence="4" id="KW-0963">Cytoplasm</keyword>
<evidence type="ECO:0000256" key="8">
    <source>
        <dbReference type="ARBA" id="ARBA00022777"/>
    </source>
</evidence>
<dbReference type="FunFam" id="1.10.510.10:FF:000047">
    <property type="entry name" value="Rho-associated protein kinase 1"/>
    <property type="match status" value="1"/>
</dbReference>
<dbReference type="PROSITE" id="PS51285">
    <property type="entry name" value="AGC_KINASE_CTER"/>
    <property type="match status" value="1"/>
</dbReference>
<keyword evidence="9 10" id="KW-0067">ATP-binding</keyword>
<comment type="cofactor">
    <cofactor evidence="1">
        <name>Mg(2+)</name>
        <dbReference type="ChEBI" id="CHEBI:18420"/>
    </cofactor>
</comment>
<dbReference type="FunFam" id="3.30.200.20:FF:000017">
    <property type="entry name" value="Non-specific serine/threonine protein kinase"/>
    <property type="match status" value="1"/>
</dbReference>
<evidence type="ECO:0000256" key="2">
    <source>
        <dbReference type="ARBA" id="ARBA00004496"/>
    </source>
</evidence>
<keyword evidence="7 10" id="KW-0547">Nucleotide-binding</keyword>
<feature type="domain" description="Protein kinase" evidence="12">
    <location>
        <begin position="78"/>
        <end position="340"/>
    </location>
</feature>
<protein>
    <recommendedName>
        <fullName evidence="3">non-specific serine/threonine protein kinase</fullName>
        <ecNumber evidence="3">2.7.11.1</ecNumber>
    </recommendedName>
</protein>
<feature type="domain" description="AGC-kinase C-terminal" evidence="13">
    <location>
        <begin position="341"/>
        <end position="394"/>
    </location>
</feature>
<keyword evidence="8 14" id="KW-0418">Kinase</keyword>
<dbReference type="GO" id="GO:0031032">
    <property type="term" value="P:actomyosin structure organization"/>
    <property type="evidence" value="ECO:0007669"/>
    <property type="project" value="TreeGrafter"/>
</dbReference>
<dbReference type="InterPro" id="IPR000719">
    <property type="entry name" value="Prot_kinase_dom"/>
</dbReference>
<dbReference type="GO" id="GO:0000281">
    <property type="term" value="P:mitotic cytokinesis"/>
    <property type="evidence" value="ECO:0007669"/>
    <property type="project" value="TreeGrafter"/>
</dbReference>
<evidence type="ECO:0000259" key="12">
    <source>
        <dbReference type="PROSITE" id="PS50011"/>
    </source>
</evidence>
<dbReference type="PROSITE" id="PS00108">
    <property type="entry name" value="PROTEIN_KINASE_ST"/>
    <property type="match status" value="1"/>
</dbReference>
<dbReference type="GO" id="GO:1901888">
    <property type="term" value="P:regulation of cell junction assembly"/>
    <property type="evidence" value="ECO:0007669"/>
    <property type="project" value="TreeGrafter"/>
</dbReference>
<dbReference type="GO" id="GO:0072518">
    <property type="term" value="F:Rho-dependent protein serine/threonine kinase activity"/>
    <property type="evidence" value="ECO:0007669"/>
    <property type="project" value="TreeGrafter"/>
</dbReference>
<dbReference type="Gene3D" id="1.10.510.10">
    <property type="entry name" value="Transferase(Phosphotransferase) domain 1"/>
    <property type="match status" value="1"/>
</dbReference>
<evidence type="ECO:0000256" key="1">
    <source>
        <dbReference type="ARBA" id="ARBA00001946"/>
    </source>
</evidence>
<dbReference type="GO" id="GO:0005524">
    <property type="term" value="F:ATP binding"/>
    <property type="evidence" value="ECO:0007669"/>
    <property type="project" value="UniProtKB-UniRule"/>
</dbReference>
<evidence type="ECO:0000256" key="7">
    <source>
        <dbReference type="ARBA" id="ARBA00022741"/>
    </source>
</evidence>
<sequence length="394" mass="45029">MTAKISASNNQRLKNILETIANQQNISHIDGLLDCLNALVYEINVKTTGKTKNFQNLLKRLLPNSEYIQKQRININDFTILKVVGKGAYGEVALVRHTTSQEVFALKTMNKAEMVKRDEALCLWEEREIMAFSESEWIVKMLYAFQDTINIYMVMEFVQGGNMVNVMSSYDVDEEMAKFYIAEISLALDFLHNMGFIHRDVKPDNMLLDKNGHIKLCDFGTCVRMNKNGKVVCNVAVGTPDYISPEVLSSQSSNVTYGRECDWWSVGVFLYELLLGDTPFYSQSLVGTYSKILSHAKTLKIPEDAEISKETKDLIHAFLCSSEVRLGRNGIEEIKKHPFFKDVLWKWDEIRTFTPPIVPELVNEIDTSCFDFEEQTDKELLPLAKSALVLRMKI</sequence>
<dbReference type="GO" id="GO:0007266">
    <property type="term" value="P:Rho protein signal transduction"/>
    <property type="evidence" value="ECO:0007669"/>
    <property type="project" value="TreeGrafter"/>
</dbReference>
<dbReference type="PROSITE" id="PS00107">
    <property type="entry name" value="PROTEIN_KINASE_ATP"/>
    <property type="match status" value="1"/>
</dbReference>
<dbReference type="EC" id="2.7.11.1" evidence="3"/>
<name>A0A6G3MDP4_HENSL</name>
<organism evidence="14">
    <name type="scientific">Henneguya salminicola</name>
    <name type="common">Myxosporean</name>
    <dbReference type="NCBI Taxonomy" id="69463"/>
    <lineage>
        <taxon>Eukaryota</taxon>
        <taxon>Metazoa</taxon>
        <taxon>Cnidaria</taxon>
        <taxon>Myxozoa</taxon>
        <taxon>Myxosporea</taxon>
        <taxon>Bivalvulida</taxon>
        <taxon>Platysporina</taxon>
        <taxon>Myxobolidae</taxon>
        <taxon>Henneguya</taxon>
    </lineage>
</organism>
<evidence type="ECO:0000256" key="9">
    <source>
        <dbReference type="ARBA" id="ARBA00022840"/>
    </source>
</evidence>
<dbReference type="SMART" id="SM00220">
    <property type="entry name" value="S_TKc"/>
    <property type="match status" value="1"/>
</dbReference>
<dbReference type="PANTHER" id="PTHR22988:SF73">
    <property type="entry name" value="RHO-ASSOCIATED PROTEIN KINASE"/>
    <property type="match status" value="1"/>
</dbReference>
<dbReference type="PROSITE" id="PS50011">
    <property type="entry name" value="PROTEIN_KINASE_DOM"/>
    <property type="match status" value="1"/>
</dbReference>
<keyword evidence="6" id="KW-0808">Transferase</keyword>
<dbReference type="GO" id="GO:0030866">
    <property type="term" value="P:cortical actin cytoskeleton organization"/>
    <property type="evidence" value="ECO:0007669"/>
    <property type="project" value="TreeGrafter"/>
</dbReference>
<evidence type="ECO:0000256" key="11">
    <source>
        <dbReference type="RuleBase" id="RU000304"/>
    </source>
</evidence>
<dbReference type="GO" id="GO:0048598">
    <property type="term" value="P:embryonic morphogenesis"/>
    <property type="evidence" value="ECO:0007669"/>
    <property type="project" value="TreeGrafter"/>
</dbReference>
<dbReference type="Pfam" id="PF00069">
    <property type="entry name" value="Pkinase"/>
    <property type="match status" value="1"/>
</dbReference>
<evidence type="ECO:0000256" key="10">
    <source>
        <dbReference type="PROSITE-ProRule" id="PRU10141"/>
    </source>
</evidence>
<proteinExistence type="inferred from homology"/>
<feature type="binding site" evidence="10">
    <location>
        <position position="107"/>
    </location>
    <ligand>
        <name>ATP</name>
        <dbReference type="ChEBI" id="CHEBI:30616"/>
    </ligand>
</feature>
<dbReference type="SUPFAM" id="SSF56112">
    <property type="entry name" value="Protein kinase-like (PK-like)"/>
    <property type="match status" value="1"/>
</dbReference>
<dbReference type="Gene3D" id="3.30.200.20">
    <property type="entry name" value="Phosphorylase Kinase, domain 1"/>
    <property type="match status" value="1"/>
</dbReference>
<evidence type="ECO:0000256" key="6">
    <source>
        <dbReference type="ARBA" id="ARBA00022679"/>
    </source>
</evidence>
<dbReference type="AlphaFoldDB" id="A0A6G3MDP4"/>
<dbReference type="GO" id="GO:0005737">
    <property type="term" value="C:cytoplasm"/>
    <property type="evidence" value="ECO:0007669"/>
    <property type="project" value="UniProtKB-SubCell"/>
</dbReference>
<dbReference type="InterPro" id="IPR000961">
    <property type="entry name" value="AGC-kinase_C"/>
</dbReference>
<evidence type="ECO:0000313" key="14">
    <source>
        <dbReference type="EMBL" id="NDJ92158.1"/>
    </source>
</evidence>
<dbReference type="InterPro" id="IPR011009">
    <property type="entry name" value="Kinase-like_dom_sf"/>
</dbReference>
<keyword evidence="5 11" id="KW-0723">Serine/threonine-protein kinase</keyword>
<evidence type="ECO:0000259" key="13">
    <source>
        <dbReference type="PROSITE" id="PS51285"/>
    </source>
</evidence>
<dbReference type="InterPro" id="IPR017441">
    <property type="entry name" value="Protein_kinase_ATP_BS"/>
</dbReference>
<evidence type="ECO:0000256" key="4">
    <source>
        <dbReference type="ARBA" id="ARBA00022490"/>
    </source>
</evidence>
<reference evidence="14" key="1">
    <citation type="submission" date="2018-11" db="EMBL/GenBank/DDBJ databases">
        <title>Henneguya salminicola genome and transcriptome.</title>
        <authorList>
            <person name="Yahalomi D."/>
            <person name="Atkinson S.D."/>
            <person name="Neuhof M."/>
            <person name="Chang E.S."/>
            <person name="Philippe H."/>
            <person name="Cartwright P."/>
            <person name="Bartholomew J.L."/>
            <person name="Huchon D."/>
        </authorList>
    </citation>
    <scope>NUCLEOTIDE SEQUENCE</scope>
    <source>
        <strain evidence="14">Hz1</strain>
        <tissue evidence="14">Whole</tissue>
    </source>
</reference>
<comment type="similarity">
    <text evidence="11">Belongs to the protein kinase superfamily.</text>
</comment>
<comment type="subcellular location">
    <subcellularLocation>
        <location evidence="2">Cytoplasm</location>
    </subcellularLocation>
</comment>